<organism evidence="1 2">
    <name type="scientific">Melia azedarach</name>
    <name type="common">Chinaberry tree</name>
    <dbReference type="NCBI Taxonomy" id="155640"/>
    <lineage>
        <taxon>Eukaryota</taxon>
        <taxon>Viridiplantae</taxon>
        <taxon>Streptophyta</taxon>
        <taxon>Embryophyta</taxon>
        <taxon>Tracheophyta</taxon>
        <taxon>Spermatophyta</taxon>
        <taxon>Magnoliopsida</taxon>
        <taxon>eudicotyledons</taxon>
        <taxon>Gunneridae</taxon>
        <taxon>Pentapetalae</taxon>
        <taxon>rosids</taxon>
        <taxon>malvids</taxon>
        <taxon>Sapindales</taxon>
        <taxon>Meliaceae</taxon>
        <taxon>Melia</taxon>
    </lineage>
</organism>
<reference evidence="1 2" key="1">
    <citation type="journal article" date="2023" name="Science">
        <title>Complex scaffold remodeling in plant triterpene biosynthesis.</title>
        <authorList>
            <person name="De La Pena R."/>
            <person name="Hodgson H."/>
            <person name="Liu J.C."/>
            <person name="Stephenson M.J."/>
            <person name="Martin A.C."/>
            <person name="Owen C."/>
            <person name="Harkess A."/>
            <person name="Leebens-Mack J."/>
            <person name="Jimenez L.E."/>
            <person name="Osbourn A."/>
            <person name="Sattely E.S."/>
        </authorList>
    </citation>
    <scope>NUCLEOTIDE SEQUENCE [LARGE SCALE GENOMIC DNA]</scope>
    <source>
        <strain evidence="2">cv. JPN11</strain>
        <tissue evidence="1">Leaf</tissue>
    </source>
</reference>
<comment type="caution">
    <text evidence="1">The sequence shown here is derived from an EMBL/GenBank/DDBJ whole genome shotgun (WGS) entry which is preliminary data.</text>
</comment>
<protein>
    <submittedName>
        <fullName evidence="1">Zinc finger, C3HC-like</fullName>
    </submittedName>
</protein>
<dbReference type="EMBL" id="CM051401">
    <property type="protein sequence ID" value="KAJ4713320.1"/>
    <property type="molecule type" value="Genomic_DNA"/>
</dbReference>
<evidence type="ECO:0000313" key="1">
    <source>
        <dbReference type="EMBL" id="KAJ4713320.1"/>
    </source>
</evidence>
<accession>A0ACC1XPI8</accession>
<sequence>MAQDSEKRFHSIMDKLFLSPKSTPSSSSSCSGVESRRGTKRPNSESILALVEPKGIANVTDKYQHSSASAESSEAPLCKPWDRGDLMRRLATFKSMTWFAKPKAVSAVNCARRGWVNVDTDTIACESCGARLLFSTPSSWPKHQVEKVALVFSLKLNNGHKLLCPWVDNICDETLAEFPPTTPPVLVDKFRERYSALLQLLALPVISPSAIEYMRSSQLDEFLRWSSIVEYGIESTKDSQTDSLGNEGVDNSPNLYYQAQKLISLCGWEPRSLPYVVDCEDGVNKYVRDVNGQNPSINVHSAVSNEIIDVTENSGAHNSIVLDCRLCGANVGLWAFSTIVRPVEFFRLVGHAEVNGQNNSGTHGSGNENHVDNREVIANTYSNGKPLCKESSSNLNMTIAGGPPPTKQNFKATISFPVIGRALRAKFSYDLDFRYGRFDNQEEIQSGARNENLLQAGKDHTECNNTRNIVQGEDTELLKSKVQDHGLDSSITDDQIPCSNLSEKGDTCGKENKDDMPVEGASVTVQDTVSETGTHCATTQNPTEPVHTVKVGQSQSDLLPENVVDVDPAAGKFGHLEVADNSITTADANLIIENGEHSKNERSLMISSYNAVVAQSPGTYPRKLHEETAMKFDPIRQHRHFCPWIVSTGSGSPGWQQTLSALLRQRKPSHLSPANSPVSSSIIKVDDPITSVRKLFMSPVPKRMKPTPESS</sequence>
<evidence type="ECO:0000313" key="2">
    <source>
        <dbReference type="Proteomes" id="UP001164539"/>
    </source>
</evidence>
<proteinExistence type="predicted"/>
<name>A0ACC1XPI8_MELAZ</name>
<keyword evidence="2" id="KW-1185">Reference proteome</keyword>
<dbReference type="Proteomes" id="UP001164539">
    <property type="component" value="Chromosome 8"/>
</dbReference>
<gene>
    <name evidence="1" type="ORF">OWV82_015431</name>
</gene>